<name>A0AAV9PVH9_9PEZI</name>
<dbReference type="Proteomes" id="UP001345827">
    <property type="component" value="Unassembled WGS sequence"/>
</dbReference>
<keyword evidence="3" id="KW-1185">Reference proteome</keyword>
<accession>A0AAV9PVH9</accession>
<comment type="caution">
    <text evidence="2">The sequence shown here is derived from an EMBL/GenBank/DDBJ whole genome shotgun (WGS) entry which is preliminary data.</text>
</comment>
<sequence length="202" mass="23989">MTDLFSETNLPTGNDVDGVTTEYEVRFVWDNCYASHAIIIPATMHRSMKRIWEAIKDQLPAFARAQLDTPHTRLYFVAQETVWQRFYMQFNWNETRKFSRWYTRNTNPYRGRPRVRIDIRAGPTNLVERVEDGWRMSTATRTRLEETLVYFPGDDDMEEVDVDVWGNLYQVKDEVDDDENDDDDDEVDDKDSAPSTLKWLRE</sequence>
<evidence type="ECO:0000313" key="3">
    <source>
        <dbReference type="Proteomes" id="UP001345827"/>
    </source>
</evidence>
<proteinExistence type="predicted"/>
<dbReference type="EMBL" id="JAXLQG010000020">
    <property type="protein sequence ID" value="KAK5530018.1"/>
    <property type="molecule type" value="Genomic_DNA"/>
</dbReference>
<evidence type="ECO:0000313" key="2">
    <source>
        <dbReference type="EMBL" id="KAK5530018.1"/>
    </source>
</evidence>
<protein>
    <submittedName>
        <fullName evidence="2">Uncharacterized protein</fullName>
    </submittedName>
</protein>
<dbReference type="AlphaFoldDB" id="A0AAV9PVH9"/>
<feature type="compositionally biased region" description="Acidic residues" evidence="1">
    <location>
        <begin position="174"/>
        <end position="189"/>
    </location>
</feature>
<reference evidence="2 3" key="1">
    <citation type="submission" date="2023-06" db="EMBL/GenBank/DDBJ databases">
        <title>Black Yeasts Isolated from many extreme environments.</title>
        <authorList>
            <person name="Coleine C."/>
            <person name="Stajich J.E."/>
            <person name="Selbmann L."/>
        </authorList>
    </citation>
    <scope>NUCLEOTIDE SEQUENCE [LARGE SCALE GENOMIC DNA]</scope>
    <source>
        <strain evidence="2 3">CCFEE 5887</strain>
    </source>
</reference>
<evidence type="ECO:0000256" key="1">
    <source>
        <dbReference type="SAM" id="MobiDB-lite"/>
    </source>
</evidence>
<organism evidence="2 3">
    <name type="scientific">Vermiconidia calcicola</name>
    <dbReference type="NCBI Taxonomy" id="1690605"/>
    <lineage>
        <taxon>Eukaryota</taxon>
        <taxon>Fungi</taxon>
        <taxon>Dikarya</taxon>
        <taxon>Ascomycota</taxon>
        <taxon>Pezizomycotina</taxon>
        <taxon>Dothideomycetes</taxon>
        <taxon>Dothideomycetidae</taxon>
        <taxon>Mycosphaerellales</taxon>
        <taxon>Extremaceae</taxon>
        <taxon>Vermiconidia</taxon>
    </lineage>
</organism>
<gene>
    <name evidence="2" type="ORF">LTR25_009262</name>
</gene>
<feature type="region of interest" description="Disordered" evidence="1">
    <location>
        <begin position="173"/>
        <end position="202"/>
    </location>
</feature>